<sequence>MQMGDVNGDGIMDTVYLYGQFDGPPGIYADNITLVIRDGRTTKSTTVHLKNNAGYNARLFLGDFNKDGVPDIMISMDTGGSGGYRIFYIYSFRNNRLRELFNSDDYDDKYEFEAHYENFYKVRVESSQLNVLFIIDIGTKGFDYLSQFYNSNGLLKNPVQGGVLGIGALFPINTTNRNNYFDLLALQRIIGPTNSDTLGYVENLLSWQDIEFISNRLTVSVFGVDSK</sequence>
<dbReference type="EMBL" id="CP129118">
    <property type="protein sequence ID" value="WOV89223.1"/>
    <property type="molecule type" value="Genomic_DNA"/>
</dbReference>
<evidence type="ECO:0000256" key="1">
    <source>
        <dbReference type="ARBA" id="ARBA00022729"/>
    </source>
</evidence>
<evidence type="ECO:0000313" key="2">
    <source>
        <dbReference type="EMBL" id="WOV89223.1"/>
    </source>
</evidence>
<evidence type="ECO:0000313" key="3">
    <source>
        <dbReference type="Proteomes" id="UP001303902"/>
    </source>
</evidence>
<dbReference type="RefSeq" id="WP_317971053.1">
    <property type="nucleotide sequence ID" value="NZ_CP129118.1"/>
</dbReference>
<keyword evidence="1" id="KW-0732">Signal</keyword>
<organism evidence="2 3">
    <name type="scientific">Sporosarcina oncorhynchi</name>
    <dbReference type="NCBI Taxonomy" id="3056444"/>
    <lineage>
        <taxon>Bacteria</taxon>
        <taxon>Bacillati</taxon>
        <taxon>Bacillota</taxon>
        <taxon>Bacilli</taxon>
        <taxon>Bacillales</taxon>
        <taxon>Caryophanaceae</taxon>
        <taxon>Sporosarcina</taxon>
    </lineage>
</organism>
<dbReference type="Proteomes" id="UP001303902">
    <property type="component" value="Chromosome"/>
</dbReference>
<proteinExistence type="predicted"/>
<dbReference type="InterPro" id="IPR013517">
    <property type="entry name" value="FG-GAP"/>
</dbReference>
<dbReference type="SUPFAM" id="SSF69318">
    <property type="entry name" value="Integrin alpha N-terminal domain"/>
    <property type="match status" value="1"/>
</dbReference>
<dbReference type="Pfam" id="PF13517">
    <property type="entry name" value="FG-GAP_3"/>
    <property type="match status" value="1"/>
</dbReference>
<name>A0ABZ0LAU1_9BACL</name>
<accession>A0ABZ0LAU1</accession>
<gene>
    <name evidence="2" type="ORF">QWT69_11430</name>
</gene>
<protein>
    <submittedName>
        <fullName evidence="2">FG-GAP-like repeat-containing protein</fullName>
    </submittedName>
</protein>
<dbReference type="Gene3D" id="2.130.10.130">
    <property type="entry name" value="Integrin alpha, N-terminal"/>
    <property type="match status" value="1"/>
</dbReference>
<reference evidence="2 3" key="1">
    <citation type="submission" date="2023-06" db="EMBL/GenBank/DDBJ databases">
        <title>Sporosarcina sp. nov., isolated from Korean tranditional fermented seafood 'Jeotgal'.</title>
        <authorList>
            <person name="Yang A.I."/>
            <person name="Shin N.-R."/>
        </authorList>
    </citation>
    <scope>NUCLEOTIDE SEQUENCE [LARGE SCALE GENOMIC DNA]</scope>
    <source>
        <strain evidence="2 3">T2O-4</strain>
    </source>
</reference>
<dbReference type="InterPro" id="IPR028994">
    <property type="entry name" value="Integrin_alpha_N"/>
</dbReference>
<keyword evidence="3" id="KW-1185">Reference proteome</keyword>